<dbReference type="Gene3D" id="3.10.450.50">
    <property type="match status" value="1"/>
</dbReference>
<comment type="caution">
    <text evidence="1">The sequence shown here is derived from an EMBL/GenBank/DDBJ whole genome shotgun (WGS) entry which is preliminary data.</text>
</comment>
<accession>A0ABU7FNX9</accession>
<protein>
    <submittedName>
        <fullName evidence="1">Ester cyclase</fullName>
    </submittedName>
</protein>
<dbReference type="Pfam" id="PF07366">
    <property type="entry name" value="SnoaL"/>
    <property type="match status" value="1"/>
</dbReference>
<dbReference type="InterPro" id="IPR032710">
    <property type="entry name" value="NTF2-like_dom_sf"/>
</dbReference>
<keyword evidence="2" id="KW-1185">Reference proteome</keyword>
<evidence type="ECO:0000313" key="2">
    <source>
        <dbReference type="Proteomes" id="UP001333996"/>
    </source>
</evidence>
<reference evidence="1" key="1">
    <citation type="submission" date="2024-01" db="EMBL/GenBank/DDBJ databases">
        <title>First draft genome sequence data of TA4-1, the type strain of Gram-positive actinobacterium Streptomyces chiangmaiensis.</title>
        <authorList>
            <person name="Yasawong M."/>
            <person name="Nantapong N."/>
        </authorList>
    </citation>
    <scope>NUCLEOTIDE SEQUENCE</scope>
    <source>
        <strain evidence="1">TA4-1</strain>
    </source>
</reference>
<proteinExistence type="predicted"/>
<dbReference type="InterPro" id="IPR009959">
    <property type="entry name" value="Cyclase_SnoaL-like"/>
</dbReference>
<name>A0ABU7FNX9_9ACTN</name>
<organism evidence="1 2">
    <name type="scientific">Streptomyces chiangmaiensis</name>
    <dbReference type="NCBI Taxonomy" id="766497"/>
    <lineage>
        <taxon>Bacteria</taxon>
        <taxon>Bacillati</taxon>
        <taxon>Actinomycetota</taxon>
        <taxon>Actinomycetes</taxon>
        <taxon>Kitasatosporales</taxon>
        <taxon>Streptomycetaceae</taxon>
        <taxon>Streptomyces</taxon>
    </lineage>
</organism>
<sequence>MNLTGLPARLYEAYNHHDPLAVARLYDAGATHEEIAQGSSRQGPEAIADGLRRFFQWFPDAHWQPQTQITDPNGPVAITYLLTATLQAPMGPLAARGQRLSLRGVHVLHLGGELIRGSADYWDAATFHRQMNTTTTGETA</sequence>
<gene>
    <name evidence="1" type="ORF">VXC91_28650</name>
</gene>
<dbReference type="Proteomes" id="UP001333996">
    <property type="component" value="Unassembled WGS sequence"/>
</dbReference>
<dbReference type="EMBL" id="JAYWVC010000125">
    <property type="protein sequence ID" value="MED7825830.1"/>
    <property type="molecule type" value="Genomic_DNA"/>
</dbReference>
<evidence type="ECO:0000313" key="1">
    <source>
        <dbReference type="EMBL" id="MED7825830.1"/>
    </source>
</evidence>
<dbReference type="SUPFAM" id="SSF54427">
    <property type="entry name" value="NTF2-like"/>
    <property type="match status" value="1"/>
</dbReference>
<dbReference type="RefSeq" id="WP_329510241.1">
    <property type="nucleotide sequence ID" value="NZ_BAAAYZ010000156.1"/>
</dbReference>